<dbReference type="AlphaFoldDB" id="A0A6A6GLW8"/>
<dbReference type="InterPro" id="IPR036259">
    <property type="entry name" value="MFS_trans_sf"/>
</dbReference>
<feature type="transmembrane region" description="Helical" evidence="6">
    <location>
        <begin position="440"/>
        <end position="463"/>
    </location>
</feature>
<dbReference type="PANTHER" id="PTHR43791:SF32">
    <property type="entry name" value="MAJOR FACILITATOR SUPERFAMILY (MFS) PROFILE DOMAIN-CONTAINING PROTEIN"/>
    <property type="match status" value="1"/>
</dbReference>
<feature type="transmembrane region" description="Helical" evidence="6">
    <location>
        <begin position="282"/>
        <end position="298"/>
    </location>
</feature>
<dbReference type="Pfam" id="PF07690">
    <property type="entry name" value="MFS_1"/>
    <property type="match status" value="1"/>
</dbReference>
<organism evidence="8 9">
    <name type="scientific">Elsinoe ampelina</name>
    <dbReference type="NCBI Taxonomy" id="302913"/>
    <lineage>
        <taxon>Eukaryota</taxon>
        <taxon>Fungi</taxon>
        <taxon>Dikarya</taxon>
        <taxon>Ascomycota</taxon>
        <taxon>Pezizomycotina</taxon>
        <taxon>Dothideomycetes</taxon>
        <taxon>Dothideomycetidae</taxon>
        <taxon>Myriangiales</taxon>
        <taxon>Elsinoaceae</taxon>
        <taxon>Elsinoe</taxon>
    </lineage>
</organism>
<keyword evidence="5 6" id="KW-0472">Membrane</keyword>
<keyword evidence="2" id="KW-0813">Transport</keyword>
<evidence type="ECO:0000259" key="7">
    <source>
        <dbReference type="PROSITE" id="PS50850"/>
    </source>
</evidence>
<dbReference type="GO" id="GO:0022857">
    <property type="term" value="F:transmembrane transporter activity"/>
    <property type="evidence" value="ECO:0007669"/>
    <property type="project" value="InterPro"/>
</dbReference>
<evidence type="ECO:0000313" key="8">
    <source>
        <dbReference type="EMBL" id="KAF2226764.1"/>
    </source>
</evidence>
<feature type="domain" description="Major facilitator superfamily (MFS) profile" evidence="7">
    <location>
        <begin position="40"/>
        <end position="487"/>
    </location>
</feature>
<dbReference type="InterPro" id="IPR020846">
    <property type="entry name" value="MFS_dom"/>
</dbReference>
<dbReference type="GO" id="GO:0016020">
    <property type="term" value="C:membrane"/>
    <property type="evidence" value="ECO:0007669"/>
    <property type="project" value="UniProtKB-SubCell"/>
</dbReference>
<dbReference type="OrthoDB" id="2985014at2759"/>
<feature type="transmembrane region" description="Helical" evidence="6">
    <location>
        <begin position="201"/>
        <end position="221"/>
    </location>
</feature>
<evidence type="ECO:0000256" key="6">
    <source>
        <dbReference type="SAM" id="Phobius"/>
    </source>
</evidence>
<evidence type="ECO:0000256" key="2">
    <source>
        <dbReference type="ARBA" id="ARBA00022448"/>
    </source>
</evidence>
<evidence type="ECO:0000256" key="4">
    <source>
        <dbReference type="ARBA" id="ARBA00022989"/>
    </source>
</evidence>
<protein>
    <submittedName>
        <fullName evidence="8">Major facilitator superfamily domain-containing protein</fullName>
    </submittedName>
</protein>
<dbReference type="Proteomes" id="UP000799538">
    <property type="component" value="Unassembled WGS sequence"/>
</dbReference>
<dbReference type="PANTHER" id="PTHR43791">
    <property type="entry name" value="PERMEASE-RELATED"/>
    <property type="match status" value="1"/>
</dbReference>
<name>A0A6A6GLW8_9PEZI</name>
<evidence type="ECO:0000313" key="9">
    <source>
        <dbReference type="Proteomes" id="UP000799538"/>
    </source>
</evidence>
<evidence type="ECO:0000256" key="1">
    <source>
        <dbReference type="ARBA" id="ARBA00004141"/>
    </source>
</evidence>
<evidence type="ECO:0000256" key="5">
    <source>
        <dbReference type="ARBA" id="ARBA00023136"/>
    </source>
</evidence>
<dbReference type="InterPro" id="IPR011701">
    <property type="entry name" value="MFS"/>
</dbReference>
<feature type="transmembrane region" description="Helical" evidence="6">
    <location>
        <begin position="345"/>
        <end position="363"/>
    </location>
</feature>
<dbReference type="SUPFAM" id="SSF103473">
    <property type="entry name" value="MFS general substrate transporter"/>
    <property type="match status" value="1"/>
</dbReference>
<evidence type="ECO:0000256" key="3">
    <source>
        <dbReference type="ARBA" id="ARBA00022692"/>
    </source>
</evidence>
<dbReference type="PROSITE" id="PS50850">
    <property type="entry name" value="MFS"/>
    <property type="match status" value="1"/>
</dbReference>
<dbReference type="EMBL" id="ML992502">
    <property type="protein sequence ID" value="KAF2226764.1"/>
    <property type="molecule type" value="Genomic_DNA"/>
</dbReference>
<proteinExistence type="predicted"/>
<accession>A0A6A6GLW8</accession>
<feature type="transmembrane region" description="Helical" evidence="6">
    <location>
        <begin position="166"/>
        <end position="189"/>
    </location>
</feature>
<comment type="subcellular location">
    <subcellularLocation>
        <location evidence="1">Membrane</location>
        <topology evidence="1">Multi-pass membrane protein</topology>
    </subcellularLocation>
</comment>
<feature type="transmembrane region" description="Helical" evidence="6">
    <location>
        <begin position="106"/>
        <end position="124"/>
    </location>
</feature>
<reference evidence="9" key="1">
    <citation type="journal article" date="2020" name="Stud. Mycol.">
        <title>101 Dothideomycetes genomes: A test case for predicting lifestyles and emergence of pathogens.</title>
        <authorList>
            <person name="Haridas S."/>
            <person name="Albert R."/>
            <person name="Binder M."/>
            <person name="Bloem J."/>
            <person name="LaButti K."/>
            <person name="Salamov A."/>
            <person name="Andreopoulos B."/>
            <person name="Baker S."/>
            <person name="Barry K."/>
            <person name="Bills G."/>
            <person name="Bluhm B."/>
            <person name="Cannon C."/>
            <person name="Castanera R."/>
            <person name="Culley D."/>
            <person name="Daum C."/>
            <person name="Ezra D."/>
            <person name="Gonzalez J."/>
            <person name="Henrissat B."/>
            <person name="Kuo A."/>
            <person name="Liang C."/>
            <person name="Lipzen A."/>
            <person name="Lutzoni F."/>
            <person name="Magnuson J."/>
            <person name="Mondo S."/>
            <person name="Nolan M."/>
            <person name="Ohm R."/>
            <person name="Pangilinan J."/>
            <person name="Park H.-J."/>
            <person name="Ramirez L."/>
            <person name="Alfaro M."/>
            <person name="Sun H."/>
            <person name="Tritt A."/>
            <person name="Yoshinaga Y."/>
            <person name="Zwiers L.-H."/>
            <person name="Turgeon B."/>
            <person name="Goodwin S."/>
            <person name="Spatafora J."/>
            <person name="Crous P."/>
            <person name="Grigoriev I."/>
        </authorList>
    </citation>
    <scope>NUCLEOTIDE SEQUENCE [LARGE SCALE GENOMIC DNA]</scope>
    <source>
        <strain evidence="9">CECT 20119</strain>
    </source>
</reference>
<keyword evidence="4 6" id="KW-1133">Transmembrane helix</keyword>
<dbReference type="Gene3D" id="1.20.1250.20">
    <property type="entry name" value="MFS general substrate transporter like domains"/>
    <property type="match status" value="2"/>
</dbReference>
<feature type="transmembrane region" description="Helical" evidence="6">
    <location>
        <begin position="408"/>
        <end position="428"/>
    </location>
</feature>
<gene>
    <name evidence="8" type="ORF">BDZ85DRAFT_191280</name>
</gene>
<feature type="transmembrane region" description="Helical" evidence="6">
    <location>
        <begin position="136"/>
        <end position="154"/>
    </location>
</feature>
<feature type="transmembrane region" description="Helical" evidence="6">
    <location>
        <begin position="318"/>
        <end position="338"/>
    </location>
</feature>
<sequence length="487" mass="54731">MEKDVDYSSAAERDSSSELGQSVWSEKEELRARWKVDTTVLPLLFLGLLVFQLDRMNIASALTGGFAQDIRVNQATINLGNQLMFLAIVMFEIPCNMLLQKLGPRKWISGQVFTFGLVATLQVFVKNRTGFLVSRWFLGTAESGYIPGAIYTLSTWYKERELAKRVAILFFGMFGANALSPILASGILMLDDKRGLTGWQWLFMLEGLFTIVVAFLLIFVLPGSPDSPAPLLSPGLIRFSVTDQAILRGRLAQDDPEKQPGAQGMKIHWTIVRNTLLHYRRWPHYISTCVVFSTWSPLTTYTPSIYVSLGFNRTAANALASIGAFAALGVVFFFAWLSDRTGKRGSAVMAAHLCYLITLIVARSVQERVGTWQRWALWTVVNAFAVGYHPVQNTWVQLNCKDPRERSIAIAMWVMFAISGLMFGTQYFQASDLPFYRTGLRTMIIMVSVGLVMAGVQEGVYWWHNKKVREGRGKTIHGETEVRVYVL</sequence>
<keyword evidence="3 6" id="KW-0812">Transmembrane</keyword>
<keyword evidence="9" id="KW-1185">Reference proteome</keyword>